<evidence type="ECO:0000256" key="4">
    <source>
        <dbReference type="ARBA" id="ARBA00022763"/>
    </source>
</evidence>
<comment type="similarity">
    <text evidence="2 8">Belongs to the RecO family.</text>
</comment>
<evidence type="ECO:0000256" key="8">
    <source>
        <dbReference type="HAMAP-Rule" id="MF_00201"/>
    </source>
</evidence>
<dbReference type="GO" id="GO:0006302">
    <property type="term" value="P:double-strand break repair"/>
    <property type="evidence" value="ECO:0007669"/>
    <property type="project" value="TreeGrafter"/>
</dbReference>
<dbReference type="PANTHER" id="PTHR33991">
    <property type="entry name" value="DNA REPAIR PROTEIN RECO"/>
    <property type="match status" value="1"/>
</dbReference>
<dbReference type="InterPro" id="IPR042242">
    <property type="entry name" value="RecO_C"/>
</dbReference>
<dbReference type="InterPro" id="IPR012340">
    <property type="entry name" value="NA-bd_OB-fold"/>
</dbReference>
<proteinExistence type="inferred from homology"/>
<dbReference type="SUPFAM" id="SSF57863">
    <property type="entry name" value="ArfGap/RecO-like zinc finger"/>
    <property type="match status" value="1"/>
</dbReference>
<dbReference type="InterPro" id="IPR003717">
    <property type="entry name" value="RecO"/>
</dbReference>
<dbReference type="InterPro" id="IPR037278">
    <property type="entry name" value="ARFGAP/RecO"/>
</dbReference>
<dbReference type="Pfam" id="PF11967">
    <property type="entry name" value="RecO_N"/>
    <property type="match status" value="1"/>
</dbReference>
<dbReference type="Gene3D" id="2.40.50.140">
    <property type="entry name" value="Nucleic acid-binding proteins"/>
    <property type="match status" value="1"/>
</dbReference>
<keyword evidence="11" id="KW-1185">Reference proteome</keyword>
<evidence type="ECO:0000256" key="1">
    <source>
        <dbReference type="ARBA" id="ARBA00003065"/>
    </source>
</evidence>
<evidence type="ECO:0000256" key="2">
    <source>
        <dbReference type="ARBA" id="ARBA00007452"/>
    </source>
</evidence>
<evidence type="ECO:0000256" key="3">
    <source>
        <dbReference type="ARBA" id="ARBA00021310"/>
    </source>
</evidence>
<dbReference type="RefSeq" id="WP_147890534.1">
    <property type="nucleotide sequence ID" value="NZ_VRTS01000001.1"/>
</dbReference>
<name>A0A5C8L0C7_9GAMM</name>
<dbReference type="HAMAP" id="MF_00201">
    <property type="entry name" value="RecO"/>
    <property type="match status" value="1"/>
</dbReference>
<accession>A0A5C8L0C7</accession>
<evidence type="ECO:0000313" key="10">
    <source>
        <dbReference type="EMBL" id="TXK65861.1"/>
    </source>
</evidence>
<comment type="caution">
    <text evidence="10">The sequence shown here is derived from an EMBL/GenBank/DDBJ whole genome shotgun (WGS) entry which is preliminary data.</text>
</comment>
<keyword evidence="6 8" id="KW-0234">DNA repair</keyword>
<evidence type="ECO:0000256" key="6">
    <source>
        <dbReference type="ARBA" id="ARBA00023204"/>
    </source>
</evidence>
<evidence type="ECO:0000313" key="11">
    <source>
        <dbReference type="Proteomes" id="UP000321248"/>
    </source>
</evidence>
<sequence>MRIEQQPAWVLHLRPWRESSALVELFTRDHGRVGAVVRGIRGPRQQALRAALQPLVPVHVDYLARGEMARLIQAEAMGLGLPLRGDALMAAFYVNELVLRLAPRGDPATPLFLRYGVVLSELAEGQPLAWVLRRFERDLLAELGVGLDWSMDARGMPLDAAARYRVDPEDGPVRDAGHRSGSVSGAALLSLAGEHCPPLEQLRELRPALRALLVAQLGGRPLKSWDMLGRLQRPKIAAPGADSQTGEG</sequence>
<dbReference type="OrthoDB" id="9804792at2"/>
<dbReference type="EMBL" id="VRTS01000001">
    <property type="protein sequence ID" value="TXK65861.1"/>
    <property type="molecule type" value="Genomic_DNA"/>
</dbReference>
<reference evidence="10 11" key="1">
    <citation type="submission" date="2019-08" db="EMBL/GenBank/DDBJ databases">
        <authorList>
            <person name="Karlyshev A.V."/>
        </authorList>
    </citation>
    <scope>NUCLEOTIDE SEQUENCE [LARGE SCALE GENOMIC DNA]</scope>
    <source>
        <strain evidence="10 11">Alg18-2.2</strain>
    </source>
</reference>
<dbReference type="PANTHER" id="PTHR33991:SF1">
    <property type="entry name" value="DNA REPAIR PROTEIN RECO"/>
    <property type="match status" value="1"/>
</dbReference>
<comment type="function">
    <text evidence="1 8">Involved in DNA repair and RecF pathway recombination.</text>
</comment>
<gene>
    <name evidence="8 10" type="primary">recO</name>
    <name evidence="10" type="ORF">FU658_01840</name>
</gene>
<dbReference type="InterPro" id="IPR022572">
    <property type="entry name" value="DNA_rep/recomb_RecO_N"/>
</dbReference>
<keyword evidence="5 8" id="KW-0233">DNA recombination</keyword>
<dbReference type="Gene3D" id="1.20.1440.120">
    <property type="entry name" value="Recombination protein O, C-terminal domain"/>
    <property type="match status" value="1"/>
</dbReference>
<protein>
    <recommendedName>
        <fullName evidence="3 8">DNA repair protein RecO</fullName>
    </recommendedName>
    <alternativeName>
        <fullName evidence="7 8">Recombination protein O</fullName>
    </alternativeName>
</protein>
<dbReference type="Proteomes" id="UP000321248">
    <property type="component" value="Unassembled WGS sequence"/>
</dbReference>
<evidence type="ECO:0000259" key="9">
    <source>
        <dbReference type="Pfam" id="PF11967"/>
    </source>
</evidence>
<keyword evidence="4 8" id="KW-0227">DNA damage</keyword>
<dbReference type="Pfam" id="PF02565">
    <property type="entry name" value="RecO_C"/>
    <property type="match status" value="1"/>
</dbReference>
<evidence type="ECO:0000256" key="5">
    <source>
        <dbReference type="ARBA" id="ARBA00023172"/>
    </source>
</evidence>
<feature type="domain" description="DNA replication/recombination mediator RecO N-terminal" evidence="9">
    <location>
        <begin position="1"/>
        <end position="76"/>
    </location>
</feature>
<dbReference type="NCBIfam" id="TIGR00613">
    <property type="entry name" value="reco"/>
    <property type="match status" value="1"/>
</dbReference>
<dbReference type="GO" id="GO:0043590">
    <property type="term" value="C:bacterial nucleoid"/>
    <property type="evidence" value="ECO:0007669"/>
    <property type="project" value="TreeGrafter"/>
</dbReference>
<dbReference type="SUPFAM" id="SSF50249">
    <property type="entry name" value="Nucleic acid-binding proteins"/>
    <property type="match status" value="1"/>
</dbReference>
<dbReference type="GO" id="GO:0006310">
    <property type="term" value="P:DNA recombination"/>
    <property type="evidence" value="ECO:0007669"/>
    <property type="project" value="UniProtKB-UniRule"/>
</dbReference>
<dbReference type="AlphaFoldDB" id="A0A5C8L0C7"/>
<organism evidence="10 11">
    <name type="scientific">Alkalisalibacterium limincola</name>
    <dbReference type="NCBI Taxonomy" id="2699169"/>
    <lineage>
        <taxon>Bacteria</taxon>
        <taxon>Pseudomonadati</taxon>
        <taxon>Pseudomonadota</taxon>
        <taxon>Gammaproteobacteria</taxon>
        <taxon>Lysobacterales</taxon>
        <taxon>Lysobacteraceae</taxon>
        <taxon>Alkalisalibacterium</taxon>
    </lineage>
</organism>
<evidence type="ECO:0000256" key="7">
    <source>
        <dbReference type="ARBA" id="ARBA00033409"/>
    </source>
</evidence>